<organism evidence="14 15">
    <name type="scientific">Patulibacter brassicae</name>
    <dbReference type="NCBI Taxonomy" id="1705717"/>
    <lineage>
        <taxon>Bacteria</taxon>
        <taxon>Bacillati</taxon>
        <taxon>Actinomycetota</taxon>
        <taxon>Thermoleophilia</taxon>
        <taxon>Solirubrobacterales</taxon>
        <taxon>Patulibacteraceae</taxon>
        <taxon>Patulibacter</taxon>
    </lineage>
</organism>
<comment type="catalytic activity">
    <reaction evidence="9">
        <text>(6S)-5,6,7,8-tetrahydrofolyl-(gamma-L-Glu)(n) + L-glutamate + ATP = (6S)-5,6,7,8-tetrahydrofolyl-(gamma-L-Glu)(n+1) + ADP + phosphate + H(+)</text>
        <dbReference type="Rhea" id="RHEA:10580"/>
        <dbReference type="Rhea" id="RHEA-COMP:14738"/>
        <dbReference type="Rhea" id="RHEA-COMP:14740"/>
        <dbReference type="ChEBI" id="CHEBI:15378"/>
        <dbReference type="ChEBI" id="CHEBI:29985"/>
        <dbReference type="ChEBI" id="CHEBI:30616"/>
        <dbReference type="ChEBI" id="CHEBI:43474"/>
        <dbReference type="ChEBI" id="CHEBI:141005"/>
        <dbReference type="ChEBI" id="CHEBI:456216"/>
        <dbReference type="EC" id="6.3.2.17"/>
    </reaction>
</comment>
<dbReference type="Proteomes" id="UP001277761">
    <property type="component" value="Unassembled WGS sequence"/>
</dbReference>
<dbReference type="Pfam" id="PF02875">
    <property type="entry name" value="Mur_ligase_C"/>
    <property type="match status" value="1"/>
</dbReference>
<evidence type="ECO:0000256" key="11">
    <source>
        <dbReference type="SAM" id="MobiDB-lite"/>
    </source>
</evidence>
<comment type="caution">
    <text evidence="14">The sequence shown here is derived from an EMBL/GenBank/DDBJ whole genome shotgun (WGS) entry which is preliminary data.</text>
</comment>
<dbReference type="NCBIfam" id="TIGR01499">
    <property type="entry name" value="folC"/>
    <property type="match status" value="1"/>
</dbReference>
<dbReference type="PANTHER" id="PTHR11136:SF0">
    <property type="entry name" value="DIHYDROFOLATE SYNTHETASE-RELATED"/>
    <property type="match status" value="1"/>
</dbReference>
<keyword evidence="6 10" id="KW-0067">ATP-binding</keyword>
<comment type="similarity">
    <text evidence="1 10">Belongs to the folylpolyglutamate synthase family.</text>
</comment>
<evidence type="ECO:0000256" key="5">
    <source>
        <dbReference type="ARBA" id="ARBA00022741"/>
    </source>
</evidence>
<dbReference type="PROSITE" id="PS01012">
    <property type="entry name" value="FOLYLPOLYGLU_SYNT_2"/>
    <property type="match status" value="1"/>
</dbReference>
<evidence type="ECO:0000256" key="4">
    <source>
        <dbReference type="ARBA" id="ARBA00022723"/>
    </source>
</evidence>
<dbReference type="Gene3D" id="3.90.190.20">
    <property type="entry name" value="Mur ligase, C-terminal domain"/>
    <property type="match status" value="1"/>
</dbReference>
<evidence type="ECO:0000259" key="12">
    <source>
        <dbReference type="Pfam" id="PF02875"/>
    </source>
</evidence>
<feature type="domain" description="Mur ligase C-terminal" evidence="12">
    <location>
        <begin position="296"/>
        <end position="426"/>
    </location>
</feature>
<dbReference type="InterPro" id="IPR013221">
    <property type="entry name" value="Mur_ligase_cen"/>
</dbReference>
<evidence type="ECO:0000313" key="15">
    <source>
        <dbReference type="Proteomes" id="UP001277761"/>
    </source>
</evidence>
<keyword evidence="4" id="KW-0479">Metal-binding</keyword>
<proteinExistence type="inferred from homology"/>
<evidence type="ECO:0000256" key="6">
    <source>
        <dbReference type="ARBA" id="ARBA00022840"/>
    </source>
</evidence>
<dbReference type="RefSeq" id="WP_319952997.1">
    <property type="nucleotide sequence ID" value="NZ_JAXAVX010000001.1"/>
</dbReference>
<evidence type="ECO:0000256" key="9">
    <source>
        <dbReference type="ARBA" id="ARBA00047493"/>
    </source>
</evidence>
<dbReference type="EC" id="6.3.2.17" evidence="2"/>
<evidence type="ECO:0000256" key="3">
    <source>
        <dbReference type="ARBA" id="ARBA00022598"/>
    </source>
</evidence>
<evidence type="ECO:0000256" key="10">
    <source>
        <dbReference type="PIRNR" id="PIRNR001563"/>
    </source>
</evidence>
<dbReference type="InterPro" id="IPR004101">
    <property type="entry name" value="Mur_ligase_C"/>
</dbReference>
<dbReference type="EMBL" id="JAXAVX010000001">
    <property type="protein sequence ID" value="MDX8150855.1"/>
    <property type="molecule type" value="Genomic_DNA"/>
</dbReference>
<dbReference type="Gene3D" id="3.40.1190.10">
    <property type="entry name" value="Mur-like, catalytic domain"/>
    <property type="match status" value="1"/>
</dbReference>
<dbReference type="PANTHER" id="PTHR11136">
    <property type="entry name" value="FOLYLPOLYGLUTAMATE SYNTHASE-RELATED"/>
    <property type="match status" value="1"/>
</dbReference>
<evidence type="ECO:0000313" key="14">
    <source>
        <dbReference type="EMBL" id="MDX8150855.1"/>
    </source>
</evidence>
<dbReference type="InterPro" id="IPR036615">
    <property type="entry name" value="Mur_ligase_C_dom_sf"/>
</dbReference>
<evidence type="ECO:0000256" key="7">
    <source>
        <dbReference type="ARBA" id="ARBA00022842"/>
    </source>
</evidence>
<dbReference type="InterPro" id="IPR018109">
    <property type="entry name" value="Folylpolyglutamate_synth_CS"/>
</dbReference>
<name>A0ABU4VHF2_9ACTN</name>
<keyword evidence="3 10" id="KW-0436">Ligase</keyword>
<evidence type="ECO:0000256" key="1">
    <source>
        <dbReference type="ARBA" id="ARBA00008276"/>
    </source>
</evidence>
<keyword evidence="5 10" id="KW-0547">Nucleotide-binding</keyword>
<gene>
    <name evidence="14" type="ORF">SK069_04545</name>
</gene>
<keyword evidence="15" id="KW-1185">Reference proteome</keyword>
<dbReference type="InterPro" id="IPR001645">
    <property type="entry name" value="Folylpolyglutamate_synth"/>
</dbReference>
<feature type="domain" description="Mur ligase central" evidence="13">
    <location>
        <begin position="59"/>
        <end position="225"/>
    </location>
</feature>
<evidence type="ECO:0000256" key="8">
    <source>
        <dbReference type="ARBA" id="ARBA00030592"/>
    </source>
</evidence>
<feature type="region of interest" description="Disordered" evidence="11">
    <location>
        <begin position="1"/>
        <end position="20"/>
    </location>
</feature>
<dbReference type="SUPFAM" id="SSF53623">
    <property type="entry name" value="MurD-like peptide ligases, catalytic domain"/>
    <property type="match status" value="1"/>
</dbReference>
<dbReference type="SUPFAM" id="SSF53244">
    <property type="entry name" value="MurD-like peptide ligases, peptide-binding domain"/>
    <property type="match status" value="1"/>
</dbReference>
<sequence length="445" mass="45817">MTSGDPATPGQDPGAERGWDPDRWLLDRELFGIRPGLDRMRALLARLGDPQRDFDAVHVVGSNGKTSTVTFAAALLRRRGLRVGAYVSPHLVRYAERIQLDGAPLGQDAFAAVVADVRDAAAAVEAAGEGGADAEDPVTQFEAITAAALLAFARSGVDCAVIEAGLGGRWDATNVLPGRPPAVAVLTGVALEHTRWLGSTLDRIAREKVEVLKPGGTLVLAADLPPEALAVAEEVAGDREARIVRAPADPGADVPTPGARYQRRNLATAAAAVEAQLGGTDPDAVRELARSLVVPGRFETVEQGDGTRPTILHDGAHNAQGMAALADALAAAPPGRPLVALVGVLDDKDPEAMLAALAPACDVLVLTAPRNPRALPAERLAAAVEAALRTHGPPAPSAMVVPDPHEALREARTLAGSTGTVLATGSLHLVADLRRGADAGPGAAF</sequence>
<dbReference type="PIRSF" id="PIRSF001563">
    <property type="entry name" value="Folylpolyglu_synth"/>
    <property type="match status" value="1"/>
</dbReference>
<evidence type="ECO:0000259" key="13">
    <source>
        <dbReference type="Pfam" id="PF08245"/>
    </source>
</evidence>
<dbReference type="Pfam" id="PF08245">
    <property type="entry name" value="Mur_ligase_M"/>
    <property type="match status" value="1"/>
</dbReference>
<dbReference type="InterPro" id="IPR036565">
    <property type="entry name" value="Mur-like_cat_sf"/>
</dbReference>
<evidence type="ECO:0000256" key="2">
    <source>
        <dbReference type="ARBA" id="ARBA00013025"/>
    </source>
</evidence>
<accession>A0ABU4VHF2</accession>
<reference evidence="14 15" key="1">
    <citation type="submission" date="2023-11" db="EMBL/GenBank/DDBJ databases">
        <authorList>
            <person name="Xu M."/>
            <person name="Jiang T."/>
        </authorList>
    </citation>
    <scope>NUCLEOTIDE SEQUENCE [LARGE SCALE GENOMIC DNA]</scope>
    <source>
        <strain evidence="14 15">SD</strain>
    </source>
</reference>
<protein>
    <recommendedName>
        <fullName evidence="2">tetrahydrofolate synthase</fullName>
        <ecNumber evidence="2">6.3.2.17</ecNumber>
    </recommendedName>
    <alternativeName>
        <fullName evidence="8">Tetrahydrofolylpolyglutamate synthase</fullName>
    </alternativeName>
</protein>
<keyword evidence="7" id="KW-0460">Magnesium</keyword>